<reference evidence="8" key="1">
    <citation type="submission" date="2021-03" db="EMBL/GenBank/DDBJ databases">
        <title>Antimicrobial resistance genes in bacteria isolated from Japanese honey, and their potential for conferring macrolide and lincosamide resistance in the American foulbrood pathogen Paenibacillus larvae.</title>
        <authorList>
            <person name="Okamoto M."/>
            <person name="Kumagai M."/>
            <person name="Kanamori H."/>
            <person name="Takamatsu D."/>
        </authorList>
    </citation>
    <scope>NUCLEOTIDE SEQUENCE</scope>
    <source>
        <strain evidence="8">J40TS1</strain>
    </source>
</reference>
<evidence type="ECO:0000259" key="7">
    <source>
        <dbReference type="PROSITE" id="PS50983"/>
    </source>
</evidence>
<dbReference type="Gene3D" id="3.40.50.1980">
    <property type="entry name" value="Nitrogenase molybdenum iron protein domain"/>
    <property type="match status" value="2"/>
</dbReference>
<dbReference type="PROSITE" id="PS50983">
    <property type="entry name" value="FE_B12_PBP"/>
    <property type="match status" value="1"/>
</dbReference>
<accession>A0A920CZ63</accession>
<feature type="compositionally biased region" description="Polar residues" evidence="5">
    <location>
        <begin position="40"/>
        <end position="60"/>
    </location>
</feature>
<dbReference type="InterPro" id="IPR002491">
    <property type="entry name" value="ABC_transptr_periplasmic_BD"/>
</dbReference>
<dbReference type="Pfam" id="PF01497">
    <property type="entry name" value="Peripla_BP_2"/>
    <property type="match status" value="1"/>
</dbReference>
<dbReference type="SUPFAM" id="SSF53807">
    <property type="entry name" value="Helical backbone' metal receptor"/>
    <property type="match status" value="1"/>
</dbReference>
<sequence length="349" mass="38055">MKKSMYGMLLLIIIMLLAGCGGNTQNQATGGNNSSNSSNQAPANDTANNASDNEASQTNQAAQFPRTYNGAKGEVVIEQAPQKVAVVHWGYADSILLFDLPSLALVSPFGREHTAMESEAYKPYVDKLDDWTFVGENTEVDMEELLAYDPDLIIAGNQTNAAIIEQLDKIATTVVIDEEKVNVWSDWKPLVTAFGEILGQEDAAEKFIADFNAKVEETKQALANVEGTVAFLQVRNNAAWLQGSNYLTLYYEGLGLQPLEGELGTEGAQLSLEGLSELNPDHLVLGYFNMFDTSLAAITDEWESSSEVWKQLNAVKSEHVYRINGELALAYGPLSHTYGIEALGEAMVK</sequence>
<name>A0A920CZ63_9BACL</name>
<evidence type="ECO:0000256" key="4">
    <source>
        <dbReference type="ARBA" id="ARBA00022729"/>
    </source>
</evidence>
<feature type="domain" description="Fe/B12 periplasmic-binding" evidence="7">
    <location>
        <begin position="83"/>
        <end position="349"/>
    </location>
</feature>
<dbReference type="Proteomes" id="UP000683139">
    <property type="component" value="Unassembled WGS sequence"/>
</dbReference>
<evidence type="ECO:0000256" key="2">
    <source>
        <dbReference type="ARBA" id="ARBA00008814"/>
    </source>
</evidence>
<gene>
    <name evidence="8" type="ORF">J40TS1_27650</name>
</gene>
<dbReference type="RefSeq" id="WP_246563528.1">
    <property type="nucleotide sequence ID" value="NZ_BOSE01000004.1"/>
</dbReference>
<keyword evidence="3" id="KW-0813">Transport</keyword>
<organism evidence="8 9">
    <name type="scientific">Paenibacillus montaniterrae</name>
    <dbReference type="NCBI Taxonomy" id="429341"/>
    <lineage>
        <taxon>Bacteria</taxon>
        <taxon>Bacillati</taxon>
        <taxon>Bacillota</taxon>
        <taxon>Bacilli</taxon>
        <taxon>Bacillales</taxon>
        <taxon>Paenibacillaceae</taxon>
        <taxon>Paenibacillus</taxon>
    </lineage>
</organism>
<evidence type="ECO:0000256" key="3">
    <source>
        <dbReference type="ARBA" id="ARBA00022448"/>
    </source>
</evidence>
<dbReference type="AlphaFoldDB" id="A0A920CZ63"/>
<feature type="chain" id="PRO_5038766837" evidence="6">
    <location>
        <begin position="19"/>
        <end position="349"/>
    </location>
</feature>
<evidence type="ECO:0000313" key="8">
    <source>
        <dbReference type="EMBL" id="GIP17123.1"/>
    </source>
</evidence>
<protein>
    <submittedName>
        <fullName evidence="8">Ferrichrome ABC transporter substrate-binding protein</fullName>
    </submittedName>
</protein>
<feature type="region of interest" description="Disordered" evidence="5">
    <location>
        <begin position="28"/>
        <end position="60"/>
    </location>
</feature>
<dbReference type="PROSITE" id="PS51257">
    <property type="entry name" value="PROKAR_LIPOPROTEIN"/>
    <property type="match status" value="1"/>
</dbReference>
<dbReference type="EMBL" id="BOSE01000004">
    <property type="protein sequence ID" value="GIP17123.1"/>
    <property type="molecule type" value="Genomic_DNA"/>
</dbReference>
<dbReference type="PANTHER" id="PTHR30532:SF24">
    <property type="entry name" value="FERRIC ENTEROBACTIN-BINDING PERIPLASMIC PROTEIN FEPB"/>
    <property type="match status" value="1"/>
</dbReference>
<feature type="signal peptide" evidence="6">
    <location>
        <begin position="1"/>
        <end position="18"/>
    </location>
</feature>
<evidence type="ECO:0000256" key="1">
    <source>
        <dbReference type="ARBA" id="ARBA00004196"/>
    </source>
</evidence>
<proteinExistence type="inferred from homology"/>
<feature type="compositionally biased region" description="Low complexity" evidence="5">
    <location>
        <begin position="28"/>
        <end position="39"/>
    </location>
</feature>
<evidence type="ECO:0000313" key="9">
    <source>
        <dbReference type="Proteomes" id="UP000683139"/>
    </source>
</evidence>
<keyword evidence="9" id="KW-1185">Reference proteome</keyword>
<keyword evidence="4 6" id="KW-0732">Signal</keyword>
<dbReference type="GO" id="GO:0030288">
    <property type="term" value="C:outer membrane-bounded periplasmic space"/>
    <property type="evidence" value="ECO:0007669"/>
    <property type="project" value="TreeGrafter"/>
</dbReference>
<dbReference type="PANTHER" id="PTHR30532">
    <property type="entry name" value="IRON III DICITRATE-BINDING PERIPLASMIC PROTEIN"/>
    <property type="match status" value="1"/>
</dbReference>
<dbReference type="GO" id="GO:1901678">
    <property type="term" value="P:iron coordination entity transport"/>
    <property type="evidence" value="ECO:0007669"/>
    <property type="project" value="UniProtKB-ARBA"/>
</dbReference>
<comment type="similarity">
    <text evidence="2">Belongs to the bacterial solute-binding protein 8 family.</text>
</comment>
<evidence type="ECO:0000256" key="6">
    <source>
        <dbReference type="SAM" id="SignalP"/>
    </source>
</evidence>
<comment type="subcellular location">
    <subcellularLocation>
        <location evidence="1">Cell envelope</location>
    </subcellularLocation>
</comment>
<evidence type="ECO:0000256" key="5">
    <source>
        <dbReference type="SAM" id="MobiDB-lite"/>
    </source>
</evidence>
<comment type="caution">
    <text evidence="8">The sequence shown here is derived from an EMBL/GenBank/DDBJ whole genome shotgun (WGS) entry which is preliminary data.</text>
</comment>
<dbReference type="InterPro" id="IPR051313">
    <property type="entry name" value="Bact_iron-sidero_bind"/>
</dbReference>